<comment type="cofactor">
    <cofactor evidence="1">
        <name>Mg(2+)</name>
        <dbReference type="ChEBI" id="CHEBI:18420"/>
    </cofactor>
</comment>
<keyword evidence="4" id="KW-0460">Magnesium</keyword>
<dbReference type="PANTHER" id="PTHR31609:SF1">
    <property type="entry name" value="CARBOHYDRATE DEACETYLASE"/>
    <property type="match status" value="1"/>
</dbReference>
<dbReference type="PANTHER" id="PTHR31609">
    <property type="entry name" value="YDJC DEACETYLASE FAMILY MEMBER"/>
    <property type="match status" value="1"/>
</dbReference>
<keyword evidence="7" id="KW-1185">Reference proteome</keyword>
<dbReference type="GO" id="GO:0046872">
    <property type="term" value="F:metal ion binding"/>
    <property type="evidence" value="ECO:0007669"/>
    <property type="project" value="UniProtKB-KW"/>
</dbReference>
<evidence type="ECO:0000256" key="3">
    <source>
        <dbReference type="ARBA" id="ARBA00022801"/>
    </source>
</evidence>
<dbReference type="GO" id="GO:0005975">
    <property type="term" value="P:carbohydrate metabolic process"/>
    <property type="evidence" value="ECO:0007669"/>
    <property type="project" value="InterPro"/>
</dbReference>
<gene>
    <name evidence="6" type="ORF">BC751_2587</name>
</gene>
<dbReference type="GO" id="GO:0016787">
    <property type="term" value="F:hydrolase activity"/>
    <property type="evidence" value="ECO:0007669"/>
    <property type="project" value="UniProtKB-KW"/>
</dbReference>
<sequence>MVITDQIQEVKEFLRCHPNLIINADDFGKSELVNEGIIFCFKNELITSASLMANEEGTDSAIKYIKENRLSTIGAHINLTEGYPMGKFDVDLLLNHDGTWNKNNYWNPKILNRGILEKITDEINLQLDKIIDSGINLCHLNSHHHIHTIPFLFSVFFKIAKKRNIKMRMAQTYSEGNYVKYYYRKFINNLLKSNGLAFSDYFKTINAFVIRKNNLRGKNVEIMVHPSFTADFSKLVDTWEDKDFISELIMLMED</sequence>
<dbReference type="InterPro" id="IPR006879">
    <property type="entry name" value="YdjC-like"/>
</dbReference>
<dbReference type="GO" id="GO:0019213">
    <property type="term" value="F:deacetylase activity"/>
    <property type="evidence" value="ECO:0007669"/>
    <property type="project" value="TreeGrafter"/>
</dbReference>
<reference evidence="6 7" key="1">
    <citation type="submission" date="2019-02" db="EMBL/GenBank/DDBJ databases">
        <title>Genomic Encyclopedia of Archaeal and Bacterial Type Strains, Phase II (KMG-II): from individual species to whole genera.</title>
        <authorList>
            <person name="Goeker M."/>
        </authorList>
    </citation>
    <scope>NUCLEOTIDE SEQUENCE [LARGE SCALE GENOMIC DNA]</scope>
    <source>
        <strain evidence="6 7">DSM 21411</strain>
    </source>
</reference>
<evidence type="ECO:0000256" key="2">
    <source>
        <dbReference type="ARBA" id="ARBA00022723"/>
    </source>
</evidence>
<dbReference type="Pfam" id="PF04794">
    <property type="entry name" value="YdjC"/>
    <property type="match status" value="1"/>
</dbReference>
<dbReference type="InterPro" id="IPR011330">
    <property type="entry name" value="Glyco_hydro/deAcase_b/a-brl"/>
</dbReference>
<dbReference type="SUPFAM" id="SSF88713">
    <property type="entry name" value="Glycoside hydrolase/deacetylase"/>
    <property type="match status" value="1"/>
</dbReference>
<dbReference type="Gene3D" id="3.20.20.370">
    <property type="entry name" value="Glycoside hydrolase/deacetylase"/>
    <property type="match status" value="1"/>
</dbReference>
<evidence type="ECO:0000313" key="6">
    <source>
        <dbReference type="EMBL" id="RZS96990.1"/>
    </source>
</evidence>
<dbReference type="Proteomes" id="UP000292209">
    <property type="component" value="Unassembled WGS sequence"/>
</dbReference>
<proteinExistence type="predicted"/>
<dbReference type="EMBL" id="SGXG01000001">
    <property type="protein sequence ID" value="RZS96990.1"/>
    <property type="molecule type" value="Genomic_DNA"/>
</dbReference>
<organism evidence="6 7">
    <name type="scientific">Cecembia calidifontis</name>
    <dbReference type="NCBI Taxonomy" id="1187080"/>
    <lineage>
        <taxon>Bacteria</taxon>
        <taxon>Pseudomonadati</taxon>
        <taxon>Bacteroidota</taxon>
        <taxon>Cytophagia</taxon>
        <taxon>Cytophagales</taxon>
        <taxon>Cyclobacteriaceae</taxon>
        <taxon>Cecembia</taxon>
    </lineage>
</organism>
<dbReference type="RefSeq" id="WP_130275833.1">
    <property type="nucleotide sequence ID" value="NZ_SGXG01000001.1"/>
</dbReference>
<name>A0A4Q7PBP5_9BACT</name>
<comment type="caution">
    <text evidence="6">The sequence shown here is derived from an EMBL/GenBank/DDBJ whole genome shotgun (WGS) entry which is preliminary data.</text>
</comment>
<keyword evidence="2" id="KW-0479">Metal-binding</keyword>
<evidence type="ECO:0000256" key="1">
    <source>
        <dbReference type="ARBA" id="ARBA00001946"/>
    </source>
</evidence>
<evidence type="ECO:0000256" key="5">
    <source>
        <dbReference type="ARBA" id="ARBA00023277"/>
    </source>
</evidence>
<accession>A0A4Q7PBP5</accession>
<protein>
    <submittedName>
        <fullName evidence="6">Uncharacterized protein</fullName>
    </submittedName>
</protein>
<keyword evidence="5" id="KW-0119">Carbohydrate metabolism</keyword>
<evidence type="ECO:0000313" key="7">
    <source>
        <dbReference type="Proteomes" id="UP000292209"/>
    </source>
</evidence>
<dbReference type="OrthoDB" id="9774177at2"/>
<keyword evidence="3" id="KW-0378">Hydrolase</keyword>
<dbReference type="AlphaFoldDB" id="A0A4Q7PBP5"/>
<evidence type="ECO:0000256" key="4">
    <source>
        <dbReference type="ARBA" id="ARBA00022842"/>
    </source>
</evidence>